<evidence type="ECO:0000259" key="5">
    <source>
        <dbReference type="Pfam" id="PF00171"/>
    </source>
</evidence>
<dbReference type="InterPro" id="IPR015590">
    <property type="entry name" value="Aldehyde_DH_dom"/>
</dbReference>
<dbReference type="Pfam" id="PF00171">
    <property type="entry name" value="Aldedh"/>
    <property type="match status" value="1"/>
</dbReference>
<dbReference type="InterPro" id="IPR016162">
    <property type="entry name" value="Ald_DH_N"/>
</dbReference>
<feature type="active site" evidence="3">
    <location>
        <position position="262"/>
    </location>
</feature>
<dbReference type="STRING" id="994479.GCA_000194155_03365"/>
<dbReference type="GO" id="GO:0009450">
    <property type="term" value="P:gamma-aminobutyric acid catabolic process"/>
    <property type="evidence" value="ECO:0007669"/>
    <property type="project" value="TreeGrafter"/>
</dbReference>
<dbReference type="CDD" id="cd07103">
    <property type="entry name" value="ALDH_F5_SSADH_GabD"/>
    <property type="match status" value="1"/>
</dbReference>
<keyword evidence="7" id="KW-1185">Reference proteome</keyword>
<dbReference type="InterPro" id="IPR050740">
    <property type="entry name" value="Aldehyde_DH_Superfamily"/>
</dbReference>
<dbReference type="FunFam" id="3.40.605.10:FF:000026">
    <property type="entry name" value="Aldehyde dehydrogenase, putative"/>
    <property type="match status" value="1"/>
</dbReference>
<dbReference type="AlphaFoldDB" id="A0A2N3XZL0"/>
<keyword evidence="2 4" id="KW-0560">Oxidoreductase</keyword>
<organism evidence="6 7">
    <name type="scientific">Saccharopolyspora spinosa</name>
    <dbReference type="NCBI Taxonomy" id="60894"/>
    <lineage>
        <taxon>Bacteria</taxon>
        <taxon>Bacillati</taxon>
        <taxon>Actinomycetota</taxon>
        <taxon>Actinomycetes</taxon>
        <taxon>Pseudonocardiales</taxon>
        <taxon>Pseudonocardiaceae</taxon>
        <taxon>Saccharopolyspora</taxon>
    </lineage>
</organism>
<dbReference type="OrthoDB" id="6882680at2"/>
<evidence type="ECO:0000256" key="4">
    <source>
        <dbReference type="RuleBase" id="RU003345"/>
    </source>
</evidence>
<dbReference type="PANTHER" id="PTHR43353">
    <property type="entry name" value="SUCCINATE-SEMIALDEHYDE DEHYDROGENASE, MITOCHONDRIAL"/>
    <property type="match status" value="1"/>
</dbReference>
<comment type="similarity">
    <text evidence="1 4">Belongs to the aldehyde dehydrogenase family.</text>
</comment>
<evidence type="ECO:0000313" key="6">
    <source>
        <dbReference type="EMBL" id="PKW16060.1"/>
    </source>
</evidence>
<dbReference type="Gene3D" id="3.40.605.10">
    <property type="entry name" value="Aldehyde Dehydrogenase, Chain A, domain 1"/>
    <property type="match status" value="1"/>
</dbReference>
<dbReference type="FunFam" id="3.40.309.10:FF:000004">
    <property type="entry name" value="Succinate-semialdehyde dehydrogenase I"/>
    <property type="match status" value="1"/>
</dbReference>
<evidence type="ECO:0000256" key="3">
    <source>
        <dbReference type="PROSITE-ProRule" id="PRU10007"/>
    </source>
</evidence>
<dbReference type="Gene3D" id="3.40.309.10">
    <property type="entry name" value="Aldehyde Dehydrogenase, Chain A, domain 2"/>
    <property type="match status" value="1"/>
</dbReference>
<dbReference type="InterPro" id="IPR016160">
    <property type="entry name" value="Ald_DH_CS_CYS"/>
</dbReference>
<comment type="caution">
    <text evidence="6">The sequence shown here is derived from an EMBL/GenBank/DDBJ whole genome shotgun (WGS) entry which is preliminary data.</text>
</comment>
<accession>A0A2N3XZL0</accession>
<dbReference type="PANTHER" id="PTHR43353:SF5">
    <property type="entry name" value="SUCCINATE-SEMIALDEHYDE DEHYDROGENASE, MITOCHONDRIAL"/>
    <property type="match status" value="1"/>
</dbReference>
<dbReference type="InterPro" id="IPR029510">
    <property type="entry name" value="Ald_DH_CS_GLU"/>
</dbReference>
<dbReference type="FunFam" id="3.40.605.10:FF:000007">
    <property type="entry name" value="NAD/NADP-dependent betaine aldehyde dehydrogenase"/>
    <property type="match status" value="1"/>
</dbReference>
<feature type="domain" description="Aldehyde dehydrogenase" evidence="5">
    <location>
        <begin position="23"/>
        <end position="485"/>
    </location>
</feature>
<name>A0A2N3XZL0_SACSN</name>
<dbReference type="InterPro" id="IPR016161">
    <property type="entry name" value="Ald_DH/histidinol_DH"/>
</dbReference>
<gene>
    <name evidence="6" type="ORF">A8926_3852</name>
</gene>
<evidence type="ECO:0000256" key="2">
    <source>
        <dbReference type="ARBA" id="ARBA00023002"/>
    </source>
</evidence>
<protein>
    <submittedName>
        <fullName evidence="6">Succinate semialdehyde dehydrogenase</fullName>
    </submittedName>
</protein>
<dbReference type="SUPFAM" id="SSF53720">
    <property type="entry name" value="ALDH-like"/>
    <property type="match status" value="1"/>
</dbReference>
<dbReference type="PROSITE" id="PS00070">
    <property type="entry name" value="ALDEHYDE_DEHYDR_CYS"/>
    <property type="match status" value="1"/>
</dbReference>
<sequence length="489" mass="51482">MVDVDRARLLQAVPTELFIGGKWVSSRSGETFAVVDPASEELLLRVADAGPTDGIAALDAAVDAAADWAATPPQARADVLRAAYDALIERREEIAALITLEMGKPLAEARGEVGYGAGFFRWFSESATRLHLDGGYGVEPGGQYRIVTTKRPVGPTLLVTPWNFPLAMGTRKIGAALAAGCTVVIKPAEQTPLTTLLLAEVLREAGLPDGVVNVVTTTDAAGLVRPVMADPRLRKISFTGSTRVGKLLLGQAADHVLRSSMELGGNAPLLVFDDADVDTAVEGAVVAKLRNGGESCVAANRIHVQSGVVEEFTRKLTERMASFRPGPGLDPASTLGPLIDDRQRTKVAGLVDDAVAKGAELLLGGEVPTGKGYFYPPTVLRGVPHDAELRTEEIFGPVAAIYPFDTEDEAIAAANDTPFGLASYLFSQNLSRAMRVAEALDSGMTGINRGVISNPAAPFGGIKESGLGREGSSHGIEEYLETKYIGLGL</sequence>
<dbReference type="RefSeq" id="WP_010696366.1">
    <property type="nucleotide sequence ID" value="NZ_CP061007.1"/>
</dbReference>
<dbReference type="EMBL" id="PJNB01000001">
    <property type="protein sequence ID" value="PKW16060.1"/>
    <property type="molecule type" value="Genomic_DNA"/>
</dbReference>
<dbReference type="Proteomes" id="UP000233786">
    <property type="component" value="Unassembled WGS sequence"/>
</dbReference>
<dbReference type="GO" id="GO:0004777">
    <property type="term" value="F:succinate-semialdehyde dehydrogenase (NAD+) activity"/>
    <property type="evidence" value="ECO:0007669"/>
    <property type="project" value="TreeGrafter"/>
</dbReference>
<reference evidence="6" key="1">
    <citation type="submission" date="2017-12" db="EMBL/GenBank/DDBJ databases">
        <title>Sequencing the genomes of 1000 Actinobacteria strains.</title>
        <authorList>
            <person name="Klenk H.-P."/>
        </authorList>
    </citation>
    <scope>NUCLEOTIDE SEQUENCE [LARGE SCALE GENOMIC DNA]</scope>
    <source>
        <strain evidence="6">DSM 44228</strain>
    </source>
</reference>
<dbReference type="InterPro" id="IPR016163">
    <property type="entry name" value="Ald_DH_C"/>
</dbReference>
<proteinExistence type="inferred from homology"/>
<evidence type="ECO:0000313" key="7">
    <source>
        <dbReference type="Proteomes" id="UP000233786"/>
    </source>
</evidence>
<evidence type="ECO:0000256" key="1">
    <source>
        <dbReference type="ARBA" id="ARBA00009986"/>
    </source>
</evidence>
<dbReference type="PROSITE" id="PS00687">
    <property type="entry name" value="ALDEHYDE_DEHYDR_GLU"/>
    <property type="match status" value="1"/>
</dbReference>